<keyword evidence="8" id="KW-0812">Transmembrane</keyword>
<dbReference type="InterPro" id="IPR011009">
    <property type="entry name" value="Kinase-like_dom_sf"/>
</dbReference>
<feature type="region of interest" description="Disordered" evidence="7">
    <location>
        <begin position="280"/>
        <end position="496"/>
    </location>
</feature>
<evidence type="ECO:0000256" key="7">
    <source>
        <dbReference type="SAM" id="MobiDB-lite"/>
    </source>
</evidence>
<evidence type="ECO:0000256" key="1">
    <source>
        <dbReference type="ARBA" id="ARBA00012513"/>
    </source>
</evidence>
<feature type="compositionally biased region" description="Pro residues" evidence="7">
    <location>
        <begin position="369"/>
        <end position="393"/>
    </location>
</feature>
<keyword evidence="3 10" id="KW-0808">Transferase</keyword>
<comment type="caution">
    <text evidence="10">The sequence shown here is derived from an EMBL/GenBank/DDBJ whole genome shotgun (WGS) entry which is preliminary data.</text>
</comment>
<sequence>MGEVFAGRYELVDPIGRGGVGAVWRAWDHRRRRYVAAKVLQQRDAHSLLRFVREQALRIDHPHVLAPASWAADDDKVLFTMDLVAGGSLVHLVGDYGPLPPAFVCTLLDQLLSGLAAVHAEDVVHRDIKPANVLLEATGTGRPRLRLSDFGIAMRLGEPRLTETNLVVGTPGYLAPEQMMGAEPDFPADLFAVGLVALYLLEGAKPDAKALIQYFAEHGTPGAPQGVPEPLWQVVATLLQPDPQARFRTATGARKALASAVELLPEPGPDDEQIEIFDQLGPLPEGFGPDGPLKKAPGATPEEARERGERGERGGWREQGEAATGPGTDGTGSRTGSGTGTGAGSGSGTGGTANTDRGTGTGPASGAVPPDPRQPPQPRPKPSPAPVGMPGPWPSGMSDTGSFHLPPPPAAPPTPPPYPRAQPQPYPQAQQGFPAPPFHIAPQDPTTQAVRHRVDASTASYTAQDPQVPGPPETISWPPPRHRAARRSRRAAHRPGPPAKVAVPVLLLALVCYAVGFWALTRI</sequence>
<keyword evidence="8" id="KW-0472">Membrane</keyword>
<evidence type="ECO:0000256" key="2">
    <source>
        <dbReference type="ARBA" id="ARBA00022527"/>
    </source>
</evidence>
<dbReference type="PROSITE" id="PS50011">
    <property type="entry name" value="PROTEIN_KINASE_DOM"/>
    <property type="match status" value="1"/>
</dbReference>
<evidence type="ECO:0000313" key="10">
    <source>
        <dbReference type="EMBL" id="MFB8772077.1"/>
    </source>
</evidence>
<feature type="compositionally biased region" description="Basic residues" evidence="7">
    <location>
        <begin position="480"/>
        <end position="493"/>
    </location>
</feature>
<evidence type="ECO:0000256" key="4">
    <source>
        <dbReference type="ARBA" id="ARBA00022741"/>
    </source>
</evidence>
<dbReference type="Proteomes" id="UP001585080">
    <property type="component" value="Unassembled WGS sequence"/>
</dbReference>
<gene>
    <name evidence="10" type="ORF">VSS16_04925</name>
</gene>
<evidence type="ECO:0000256" key="6">
    <source>
        <dbReference type="ARBA" id="ARBA00022840"/>
    </source>
</evidence>
<keyword evidence="11" id="KW-1185">Reference proteome</keyword>
<dbReference type="CDD" id="cd14014">
    <property type="entry name" value="STKc_PknB_like"/>
    <property type="match status" value="1"/>
</dbReference>
<protein>
    <recommendedName>
        <fullName evidence="1">non-specific serine/threonine protein kinase</fullName>
        <ecNumber evidence="1">2.7.11.1</ecNumber>
    </recommendedName>
</protein>
<feature type="domain" description="Protein kinase" evidence="9">
    <location>
        <begin position="9"/>
        <end position="264"/>
    </location>
</feature>
<dbReference type="RefSeq" id="WP_376731060.1">
    <property type="nucleotide sequence ID" value="NZ_JAYMRP010000003.1"/>
</dbReference>
<dbReference type="EMBL" id="JAYMRP010000003">
    <property type="protein sequence ID" value="MFB8772077.1"/>
    <property type="molecule type" value="Genomic_DNA"/>
</dbReference>
<reference evidence="10 11" key="1">
    <citation type="submission" date="2024-01" db="EMBL/GenBank/DDBJ databases">
        <title>Genome mining of biosynthetic gene clusters to explore secondary metabolites of Streptomyces sp.</title>
        <authorList>
            <person name="Baig A."/>
            <person name="Ajitkumar Shintre N."/>
            <person name="Kumar H."/>
            <person name="Anbarasu A."/>
            <person name="Ramaiah S."/>
        </authorList>
    </citation>
    <scope>NUCLEOTIDE SEQUENCE [LARGE SCALE GENOMIC DNA]</scope>
    <source>
        <strain evidence="10 11">A57</strain>
    </source>
</reference>
<feature type="compositionally biased region" description="Basic and acidic residues" evidence="7">
    <location>
        <begin position="302"/>
        <end position="320"/>
    </location>
</feature>
<evidence type="ECO:0000256" key="3">
    <source>
        <dbReference type="ARBA" id="ARBA00022679"/>
    </source>
</evidence>
<feature type="compositionally biased region" description="Gly residues" evidence="7">
    <location>
        <begin position="327"/>
        <end position="351"/>
    </location>
</feature>
<dbReference type="EC" id="2.7.11.1" evidence="1"/>
<name>A0ABV5E5F2_9ACTN</name>
<dbReference type="SUPFAM" id="SSF56112">
    <property type="entry name" value="Protein kinase-like (PK-like)"/>
    <property type="match status" value="1"/>
</dbReference>
<feature type="transmembrane region" description="Helical" evidence="8">
    <location>
        <begin position="501"/>
        <end position="520"/>
    </location>
</feature>
<keyword evidence="2" id="KW-0723">Serine/threonine-protein kinase</keyword>
<dbReference type="Gene3D" id="3.30.200.20">
    <property type="entry name" value="Phosphorylase Kinase, domain 1"/>
    <property type="match status" value="1"/>
</dbReference>
<dbReference type="PANTHER" id="PTHR43289:SF6">
    <property type="entry name" value="SERINE_THREONINE-PROTEIN KINASE NEKL-3"/>
    <property type="match status" value="1"/>
</dbReference>
<dbReference type="SMART" id="SM00220">
    <property type="entry name" value="S_TKc"/>
    <property type="match status" value="1"/>
</dbReference>
<evidence type="ECO:0000259" key="9">
    <source>
        <dbReference type="PROSITE" id="PS50011"/>
    </source>
</evidence>
<keyword evidence="4" id="KW-0547">Nucleotide-binding</keyword>
<evidence type="ECO:0000313" key="11">
    <source>
        <dbReference type="Proteomes" id="UP001585080"/>
    </source>
</evidence>
<accession>A0ABV5E5F2</accession>
<evidence type="ECO:0000256" key="8">
    <source>
        <dbReference type="SAM" id="Phobius"/>
    </source>
</evidence>
<dbReference type="InterPro" id="IPR008271">
    <property type="entry name" value="Ser/Thr_kinase_AS"/>
</dbReference>
<keyword evidence="5 10" id="KW-0418">Kinase</keyword>
<evidence type="ECO:0000256" key="5">
    <source>
        <dbReference type="ARBA" id="ARBA00022777"/>
    </source>
</evidence>
<dbReference type="Pfam" id="PF00069">
    <property type="entry name" value="Pkinase"/>
    <property type="match status" value="1"/>
</dbReference>
<dbReference type="GO" id="GO:0004674">
    <property type="term" value="F:protein serine/threonine kinase activity"/>
    <property type="evidence" value="ECO:0007669"/>
    <property type="project" value="UniProtKB-EC"/>
</dbReference>
<keyword evidence="6" id="KW-0067">ATP-binding</keyword>
<feature type="compositionally biased region" description="Pro residues" evidence="7">
    <location>
        <begin position="405"/>
        <end position="426"/>
    </location>
</feature>
<proteinExistence type="predicted"/>
<dbReference type="InterPro" id="IPR000719">
    <property type="entry name" value="Prot_kinase_dom"/>
</dbReference>
<keyword evidence="8" id="KW-1133">Transmembrane helix</keyword>
<organism evidence="10 11">
    <name type="scientific">Streptomyces broussonetiae</name>
    <dbReference type="NCBI Taxonomy" id="2686304"/>
    <lineage>
        <taxon>Bacteria</taxon>
        <taxon>Bacillati</taxon>
        <taxon>Actinomycetota</taxon>
        <taxon>Actinomycetes</taxon>
        <taxon>Kitasatosporales</taxon>
        <taxon>Streptomycetaceae</taxon>
        <taxon>Streptomyces</taxon>
    </lineage>
</organism>
<dbReference type="PROSITE" id="PS00108">
    <property type="entry name" value="PROTEIN_KINASE_ST"/>
    <property type="match status" value="1"/>
</dbReference>
<dbReference type="PANTHER" id="PTHR43289">
    <property type="entry name" value="MITOGEN-ACTIVATED PROTEIN KINASE KINASE KINASE 20-RELATED"/>
    <property type="match status" value="1"/>
</dbReference>
<dbReference type="Gene3D" id="1.10.510.10">
    <property type="entry name" value="Transferase(Phosphotransferase) domain 1"/>
    <property type="match status" value="1"/>
</dbReference>